<dbReference type="SUPFAM" id="SSF69593">
    <property type="entry name" value="Glycerol-3-phosphate (1)-acyltransferase"/>
    <property type="match status" value="1"/>
</dbReference>
<name>A0A9Q5P0L8_9LACT</name>
<dbReference type="CDD" id="cd07989">
    <property type="entry name" value="LPLAT_AGPAT-like"/>
    <property type="match status" value="1"/>
</dbReference>
<dbReference type="GO" id="GO:0006654">
    <property type="term" value="P:phosphatidic acid biosynthetic process"/>
    <property type="evidence" value="ECO:0007669"/>
    <property type="project" value="TreeGrafter"/>
</dbReference>
<dbReference type="AlphaFoldDB" id="A0A9Q5P0L8"/>
<organism evidence="4 5">
    <name type="scientific">Floricoccus penangensis</name>
    <dbReference type="NCBI Taxonomy" id="1859475"/>
    <lineage>
        <taxon>Bacteria</taxon>
        <taxon>Bacillati</taxon>
        <taxon>Bacillota</taxon>
        <taxon>Bacilli</taxon>
        <taxon>Lactobacillales</taxon>
        <taxon>Streptococcaceae</taxon>
        <taxon>Floricoccus</taxon>
    </lineage>
</organism>
<dbReference type="Proteomes" id="UP000177273">
    <property type="component" value="Unassembled WGS sequence"/>
</dbReference>
<reference evidence="5" key="1">
    <citation type="submission" date="2016-09" db="EMBL/GenBank/DDBJ databases">
        <title>Draft genome sequence of a novel species of the family Streptococcaceae isolated from flowers.</title>
        <authorList>
            <person name="Chuah L.-O."/>
            <person name="Yap K.-P."/>
            <person name="Thong K.L."/>
            <person name="Liong M.T."/>
            <person name="Ahmad R."/>
            <person name="Rusul G."/>
        </authorList>
    </citation>
    <scope>NUCLEOTIDE SEQUENCE [LARGE SCALE GENOMIC DNA]</scope>
    <source>
        <strain evidence="5">HibF3</strain>
    </source>
</reference>
<dbReference type="InterPro" id="IPR002123">
    <property type="entry name" value="Plipid/glycerol_acylTrfase"/>
</dbReference>
<dbReference type="OrthoDB" id="9803035at2"/>
<dbReference type="SMART" id="SM00563">
    <property type="entry name" value="PlsC"/>
    <property type="match status" value="1"/>
</dbReference>
<feature type="domain" description="Phospholipid/glycerol acyltransferase" evidence="3">
    <location>
        <begin position="36"/>
        <end position="146"/>
    </location>
</feature>
<dbReference type="Pfam" id="PF01553">
    <property type="entry name" value="Acyltransferase"/>
    <property type="match status" value="1"/>
</dbReference>
<evidence type="ECO:0000313" key="5">
    <source>
        <dbReference type="Proteomes" id="UP000177273"/>
    </source>
</evidence>
<evidence type="ECO:0000313" key="4">
    <source>
        <dbReference type="EMBL" id="OFI47162.1"/>
    </source>
</evidence>
<protein>
    <submittedName>
        <fullName evidence="4">Acyl-phosphate glycerol 3-phosphate acyltransferase</fullName>
    </submittedName>
</protein>
<dbReference type="PANTHER" id="PTHR10434">
    <property type="entry name" value="1-ACYL-SN-GLYCEROL-3-PHOSPHATE ACYLTRANSFERASE"/>
    <property type="match status" value="1"/>
</dbReference>
<keyword evidence="5" id="KW-1185">Reference proteome</keyword>
<evidence type="ECO:0000256" key="1">
    <source>
        <dbReference type="ARBA" id="ARBA00022679"/>
    </source>
</evidence>
<proteinExistence type="predicted"/>
<dbReference type="GO" id="GO:0003841">
    <property type="term" value="F:1-acylglycerol-3-phosphate O-acyltransferase activity"/>
    <property type="evidence" value="ECO:0007669"/>
    <property type="project" value="TreeGrafter"/>
</dbReference>
<dbReference type="PANTHER" id="PTHR10434:SF40">
    <property type="entry name" value="1-ACYL-SN-GLYCEROL-3-PHOSPHATE ACYLTRANSFERASE"/>
    <property type="match status" value="1"/>
</dbReference>
<keyword evidence="1" id="KW-0808">Transferase</keyword>
<keyword evidence="2 4" id="KW-0012">Acyltransferase</keyword>
<gene>
    <name evidence="4" type="ORF">BG262_00640</name>
</gene>
<sequence length="208" mass="24003">MFYAFLRNLVAFLLYVVNGRPEVHNLDKLPNKEENYILVAPHRTLWDPIYLAFLARPKQFIFMAKKELFKNKIFAWWIKKCGAFPVDRENPGPSALKIPIKELKEGNKSLIMFPSGTRHSDELKGGVVAIAKLSKARIIPAVYQGPLTFKDLFKRKKVKMNFGDPIDMSDIKRANAEGIDIVTKRIDEAFKSLDYDLDPNYKYIPIKK</sequence>
<comment type="caution">
    <text evidence="4">The sequence shown here is derived from an EMBL/GenBank/DDBJ whole genome shotgun (WGS) entry which is preliminary data.</text>
</comment>
<dbReference type="EMBL" id="MKIQ01000023">
    <property type="protein sequence ID" value="OFI47162.1"/>
    <property type="molecule type" value="Genomic_DNA"/>
</dbReference>
<evidence type="ECO:0000256" key="2">
    <source>
        <dbReference type="ARBA" id="ARBA00023315"/>
    </source>
</evidence>
<dbReference type="RefSeq" id="WP_070787464.1">
    <property type="nucleotide sequence ID" value="NZ_MKIQ01000023.1"/>
</dbReference>
<accession>A0A9Q5P0L8</accession>
<evidence type="ECO:0000259" key="3">
    <source>
        <dbReference type="SMART" id="SM00563"/>
    </source>
</evidence>